<dbReference type="RefSeq" id="XP_040781450.1">
    <property type="nucleotide sequence ID" value="XM_040922926.1"/>
</dbReference>
<reference evidence="2" key="1">
    <citation type="journal article" date="2020" name="Phytopathology">
        <title>Genome sequence of the chestnut blight fungus Cryphonectria parasitica EP155: A fundamental resource for an archetypical invasive plant pathogen.</title>
        <authorList>
            <person name="Crouch J.A."/>
            <person name="Dawe A."/>
            <person name="Aerts A."/>
            <person name="Barry K."/>
            <person name="Churchill A.C.L."/>
            <person name="Grimwood J."/>
            <person name="Hillman B."/>
            <person name="Milgroom M.G."/>
            <person name="Pangilinan J."/>
            <person name="Smith M."/>
            <person name="Salamov A."/>
            <person name="Schmutz J."/>
            <person name="Yadav J."/>
            <person name="Grigoriev I.V."/>
            <person name="Nuss D."/>
        </authorList>
    </citation>
    <scope>NUCLEOTIDE SEQUENCE</scope>
    <source>
        <strain evidence="2">EP155</strain>
    </source>
</reference>
<evidence type="ECO:0000313" key="2">
    <source>
        <dbReference type="EMBL" id="KAF3770489.1"/>
    </source>
</evidence>
<gene>
    <name evidence="2" type="ORF">M406DRAFT_354474</name>
</gene>
<organism evidence="2 3">
    <name type="scientific">Cryphonectria parasitica (strain ATCC 38755 / EP155)</name>
    <dbReference type="NCBI Taxonomy" id="660469"/>
    <lineage>
        <taxon>Eukaryota</taxon>
        <taxon>Fungi</taxon>
        <taxon>Dikarya</taxon>
        <taxon>Ascomycota</taxon>
        <taxon>Pezizomycotina</taxon>
        <taxon>Sordariomycetes</taxon>
        <taxon>Sordariomycetidae</taxon>
        <taxon>Diaporthales</taxon>
        <taxon>Cryphonectriaceae</taxon>
        <taxon>Cryphonectria-Endothia species complex</taxon>
        <taxon>Cryphonectria</taxon>
    </lineage>
</organism>
<feature type="non-terminal residue" evidence="2">
    <location>
        <position position="1"/>
    </location>
</feature>
<evidence type="ECO:0000313" key="3">
    <source>
        <dbReference type="Proteomes" id="UP000803844"/>
    </source>
</evidence>
<dbReference type="AlphaFoldDB" id="A0A9P4YCI9"/>
<keyword evidence="3" id="KW-1185">Reference proteome</keyword>
<sequence>FFSFFDSAIRGIKSQEEQTSDWAPRPQPTSPPTHRVGTAPQALTNSSCCRDGVNGRWLGG</sequence>
<accession>A0A9P4YCI9</accession>
<feature type="region of interest" description="Disordered" evidence="1">
    <location>
        <begin position="13"/>
        <end position="50"/>
    </location>
</feature>
<protein>
    <submittedName>
        <fullName evidence="2">Uncharacterized protein</fullName>
    </submittedName>
</protein>
<comment type="caution">
    <text evidence="2">The sequence shown here is derived from an EMBL/GenBank/DDBJ whole genome shotgun (WGS) entry which is preliminary data.</text>
</comment>
<name>A0A9P4YCI9_CRYP1</name>
<evidence type="ECO:0000256" key="1">
    <source>
        <dbReference type="SAM" id="MobiDB-lite"/>
    </source>
</evidence>
<dbReference type="GeneID" id="63840055"/>
<dbReference type="Proteomes" id="UP000803844">
    <property type="component" value="Unassembled WGS sequence"/>
</dbReference>
<dbReference type="EMBL" id="MU032344">
    <property type="protein sequence ID" value="KAF3770489.1"/>
    <property type="molecule type" value="Genomic_DNA"/>
</dbReference>
<proteinExistence type="predicted"/>